<reference evidence="3" key="1">
    <citation type="submission" date="2017-09" db="EMBL/GenBank/DDBJ databases">
        <title>Depth-based differentiation of microbial function through sediment-hosted aquifers and enrichment of novel symbionts in the deep terrestrial subsurface.</title>
        <authorList>
            <person name="Probst A.J."/>
            <person name="Ladd B."/>
            <person name="Jarett J.K."/>
            <person name="Geller-Mcgrath D.E."/>
            <person name="Sieber C.M.K."/>
            <person name="Emerson J.B."/>
            <person name="Anantharaman K."/>
            <person name="Thomas B.C."/>
            <person name="Malmstrom R."/>
            <person name="Stieglmeier M."/>
            <person name="Klingl A."/>
            <person name="Woyke T."/>
            <person name="Ryan C.M."/>
            <person name="Banfield J.F."/>
        </authorList>
    </citation>
    <scope>NUCLEOTIDE SEQUENCE [LARGE SCALE GENOMIC DNA]</scope>
</reference>
<evidence type="ECO:0000313" key="2">
    <source>
        <dbReference type="EMBL" id="PJC23388.1"/>
    </source>
</evidence>
<proteinExistence type="predicted"/>
<dbReference type="Proteomes" id="UP000229756">
    <property type="component" value="Unassembled WGS sequence"/>
</dbReference>
<dbReference type="AlphaFoldDB" id="A0A2M8EKX9"/>
<feature type="signal peptide" evidence="1">
    <location>
        <begin position="1"/>
        <end position="24"/>
    </location>
</feature>
<gene>
    <name evidence="2" type="ORF">CO058_03605</name>
</gene>
<protein>
    <submittedName>
        <fullName evidence="2">Uncharacterized protein</fullName>
    </submittedName>
</protein>
<comment type="caution">
    <text evidence="2">The sequence shown here is derived from an EMBL/GenBank/DDBJ whole genome shotgun (WGS) entry which is preliminary data.</text>
</comment>
<organism evidence="2 3">
    <name type="scientific">candidate division WWE3 bacterium CG_4_9_14_0_2_um_filter_35_11</name>
    <dbReference type="NCBI Taxonomy" id="1975077"/>
    <lineage>
        <taxon>Bacteria</taxon>
        <taxon>Katanobacteria</taxon>
    </lineage>
</organism>
<name>A0A2M8EKX9_UNCKA</name>
<dbReference type="EMBL" id="PFSJ01000026">
    <property type="protein sequence ID" value="PJC23388.1"/>
    <property type="molecule type" value="Genomic_DNA"/>
</dbReference>
<accession>A0A2M8EKX9</accession>
<evidence type="ECO:0000256" key="1">
    <source>
        <dbReference type="SAM" id="SignalP"/>
    </source>
</evidence>
<evidence type="ECO:0000313" key="3">
    <source>
        <dbReference type="Proteomes" id="UP000229756"/>
    </source>
</evidence>
<keyword evidence="1" id="KW-0732">Signal</keyword>
<feature type="chain" id="PRO_5014663505" evidence="1">
    <location>
        <begin position="25"/>
        <end position="70"/>
    </location>
</feature>
<sequence>MKLKLFFLLIQLLLVFFLSTEASNARSPLTSNAYINNAQSQTPLYYLGSKTSPNNLYKLEAFSGDYNVEL</sequence>